<dbReference type="STRING" id="1088721.JI59_18225"/>
<dbReference type="InterPro" id="IPR017867">
    <property type="entry name" value="Tyr_phospatase_low_mol_wt"/>
</dbReference>
<protein>
    <recommendedName>
        <fullName evidence="2">protein-tyrosine-phosphatase</fullName>
        <ecNumber evidence="2">3.1.3.48</ecNumber>
    </recommendedName>
</protein>
<evidence type="ECO:0000313" key="8">
    <source>
        <dbReference type="Proteomes" id="UP000004030"/>
    </source>
</evidence>
<dbReference type="PANTHER" id="PTHR11717">
    <property type="entry name" value="LOW MOLECULAR WEIGHT PROTEIN TYROSINE PHOSPHATASE"/>
    <property type="match status" value="1"/>
</dbReference>
<keyword evidence="3" id="KW-0378">Hydrolase</keyword>
<dbReference type="InterPro" id="IPR036196">
    <property type="entry name" value="Ptyr_pPase_sf"/>
</dbReference>
<dbReference type="PRINTS" id="PR00719">
    <property type="entry name" value="LMWPTPASE"/>
</dbReference>
<dbReference type="SMART" id="SM00226">
    <property type="entry name" value="LMWPc"/>
    <property type="match status" value="1"/>
</dbReference>
<dbReference type="EMBL" id="AGFM01000007">
    <property type="protein sequence ID" value="EHJ62544.1"/>
    <property type="molecule type" value="Genomic_DNA"/>
</dbReference>
<evidence type="ECO:0000256" key="4">
    <source>
        <dbReference type="ARBA" id="ARBA00022912"/>
    </source>
</evidence>
<dbReference type="Pfam" id="PF01451">
    <property type="entry name" value="LMWPc"/>
    <property type="match status" value="1"/>
</dbReference>
<feature type="active site" description="Proton donor" evidence="5">
    <location>
        <position position="129"/>
    </location>
</feature>
<evidence type="ECO:0000256" key="5">
    <source>
        <dbReference type="PIRSR" id="PIRSR617867-1"/>
    </source>
</evidence>
<feature type="active site" evidence="5">
    <location>
        <position position="20"/>
    </location>
</feature>
<dbReference type="AlphaFoldDB" id="G6E7Q1"/>
<feature type="active site" description="Nucleophile" evidence="5">
    <location>
        <position position="14"/>
    </location>
</feature>
<dbReference type="CDD" id="cd16343">
    <property type="entry name" value="LMWPTP"/>
    <property type="match status" value="1"/>
</dbReference>
<dbReference type="EC" id="3.1.3.48" evidence="2"/>
<organism evidence="7 8">
    <name type="scientific">Novosphingobium pentaromativorans US6-1</name>
    <dbReference type="NCBI Taxonomy" id="1088721"/>
    <lineage>
        <taxon>Bacteria</taxon>
        <taxon>Pseudomonadati</taxon>
        <taxon>Pseudomonadota</taxon>
        <taxon>Alphaproteobacteria</taxon>
        <taxon>Sphingomonadales</taxon>
        <taxon>Sphingomonadaceae</taxon>
        <taxon>Novosphingobium</taxon>
    </lineage>
</organism>
<keyword evidence="4" id="KW-0904">Protein phosphatase</keyword>
<evidence type="ECO:0000259" key="6">
    <source>
        <dbReference type="SMART" id="SM00226"/>
    </source>
</evidence>
<dbReference type="KEGG" id="npn:JI59_18225"/>
<sequence length="162" mass="17652">MSREPTQPSVLFVCLGNICRSPLAEAALRHEAQQAGLELYIDSAGTGSWHVGNPPDPRAQAEARRHGIDISRYRARQVSSEDFERFNHVIALDHSNLADLQRLAPQGASARLSMLLDHVPGMEGSDVADPYFGGPEGFEETWQEVALAASHLVSAMLDDAFS</sequence>
<dbReference type="PANTHER" id="PTHR11717:SF7">
    <property type="entry name" value="LOW MOLECULAR WEIGHT PHOSPHOTYROSINE PROTEIN PHOSPHATASE"/>
    <property type="match status" value="1"/>
</dbReference>
<reference evidence="7 8" key="1">
    <citation type="journal article" date="2012" name="J. Bacteriol.">
        <title>Genome sequence of benzo(a)pyrene-degrading bacterium Novosphingobium pentaromativorans US6-1.</title>
        <authorList>
            <person name="Luo Y.R."/>
            <person name="Kang S.G."/>
            <person name="Kim S.J."/>
            <person name="Kim M.R."/>
            <person name="Li N."/>
            <person name="Lee J.H."/>
            <person name="Kwon K.K."/>
        </authorList>
    </citation>
    <scope>NUCLEOTIDE SEQUENCE [LARGE SCALE GENOMIC DNA]</scope>
    <source>
        <strain evidence="7 8">US6-1</strain>
    </source>
</reference>
<dbReference type="SUPFAM" id="SSF52788">
    <property type="entry name" value="Phosphotyrosine protein phosphatases I"/>
    <property type="match status" value="1"/>
</dbReference>
<dbReference type="Gene3D" id="3.40.50.2300">
    <property type="match status" value="1"/>
</dbReference>
<comment type="similarity">
    <text evidence="1">Belongs to the low molecular weight phosphotyrosine protein phosphatase family.</text>
</comment>
<accession>G6E7Q1</accession>
<dbReference type="InterPro" id="IPR050438">
    <property type="entry name" value="LMW_PTPase"/>
</dbReference>
<name>G6E7Q1_9SPHN</name>
<evidence type="ECO:0000256" key="3">
    <source>
        <dbReference type="ARBA" id="ARBA00022801"/>
    </source>
</evidence>
<evidence type="ECO:0000256" key="1">
    <source>
        <dbReference type="ARBA" id="ARBA00011063"/>
    </source>
</evidence>
<dbReference type="PATRIC" id="fig|1088721.3.peg.367"/>
<dbReference type="Proteomes" id="UP000004030">
    <property type="component" value="Unassembled WGS sequence"/>
</dbReference>
<dbReference type="RefSeq" id="WP_007011289.1">
    <property type="nucleotide sequence ID" value="NZ_AGFM01000007.1"/>
</dbReference>
<comment type="caution">
    <text evidence="7">The sequence shown here is derived from an EMBL/GenBank/DDBJ whole genome shotgun (WGS) entry which is preliminary data.</text>
</comment>
<evidence type="ECO:0000256" key="2">
    <source>
        <dbReference type="ARBA" id="ARBA00013064"/>
    </source>
</evidence>
<dbReference type="OrthoDB" id="9784339at2"/>
<evidence type="ECO:0000313" key="7">
    <source>
        <dbReference type="EMBL" id="EHJ62544.1"/>
    </source>
</evidence>
<dbReference type="InterPro" id="IPR023485">
    <property type="entry name" value="Ptyr_pPase"/>
</dbReference>
<dbReference type="eggNOG" id="COG0394">
    <property type="taxonomic scope" value="Bacteria"/>
</dbReference>
<gene>
    <name evidence="7" type="ORF">NSU_0372</name>
</gene>
<keyword evidence="8" id="KW-1185">Reference proteome</keyword>
<dbReference type="GO" id="GO:0004725">
    <property type="term" value="F:protein tyrosine phosphatase activity"/>
    <property type="evidence" value="ECO:0007669"/>
    <property type="project" value="UniProtKB-EC"/>
</dbReference>
<feature type="domain" description="Phosphotyrosine protein phosphatase I" evidence="6">
    <location>
        <begin position="8"/>
        <end position="155"/>
    </location>
</feature>
<proteinExistence type="inferred from homology"/>